<dbReference type="EMBL" id="MDYN01000015">
    <property type="protein sequence ID" value="OQD83775.1"/>
    <property type="molecule type" value="Genomic_DNA"/>
</dbReference>
<dbReference type="GO" id="GO:0016020">
    <property type="term" value="C:membrane"/>
    <property type="evidence" value="ECO:0007669"/>
    <property type="project" value="UniProtKB-SubCell"/>
</dbReference>
<evidence type="ECO:0000256" key="4">
    <source>
        <dbReference type="ARBA" id="ARBA00022857"/>
    </source>
</evidence>
<dbReference type="PRINTS" id="PR00081">
    <property type="entry name" value="GDHRDH"/>
</dbReference>
<accession>A0A1V6Q3F9</accession>
<comment type="function">
    <text evidence="9">Catalyzes the reduction of all-trans-retinal to all-trans-retinol in the presence of NADPH.</text>
</comment>
<comment type="caution">
    <text evidence="13">The sequence shown here is derived from an EMBL/GenBank/DDBJ whole genome shotgun (WGS) entry which is preliminary data.</text>
</comment>
<evidence type="ECO:0000256" key="12">
    <source>
        <dbReference type="RuleBase" id="RU000363"/>
    </source>
</evidence>
<comment type="similarity">
    <text evidence="2 12">Belongs to the short-chain dehydrogenases/reductases (SDR) family.</text>
</comment>
<dbReference type="Pfam" id="PF00106">
    <property type="entry name" value="adh_short"/>
    <property type="match status" value="1"/>
</dbReference>
<evidence type="ECO:0000256" key="11">
    <source>
        <dbReference type="ARBA" id="ARBA00082544"/>
    </source>
</evidence>
<proteinExistence type="inferred from homology"/>
<gene>
    <name evidence="13" type="ORF">PENANT_c015G04961</name>
</gene>
<sequence>MSSFNMVHAIGNYAVNFPAKTFSGAVIGCLALYHFYSKFSTTRKNQAVMTSEKHNLADELVLLTGGSGGIGKHIIEHLAHKKARVLVLDVKKPEFELSTGIAFYQTDITSTNDISRVASKIRSLHGDPTVLVNAAGIFHCGSLLEKSEREIRETFEVNTVSHFLLIKEFLPSMIKHNRGHIITIASIASFVTVAEMVDYCCTKASALAFHEGVKQELKYWYNAPNVKTSIIHPLWVETSMIKGFMQYQSQFAQPIMKPEVVAKAVLEQLLALALFSCAAQCQKGPATMYSEEPCKGKEVSVKSDNSCTLLPLEFRQNINGAQLPEDVVCNFFSDVKCEEPIFYGMEDPGLCSFSEQEFQNQTVSVQCYDGSL</sequence>
<keyword evidence="14" id="KW-1185">Reference proteome</keyword>
<evidence type="ECO:0000256" key="9">
    <source>
        <dbReference type="ARBA" id="ARBA00059620"/>
    </source>
</evidence>
<dbReference type="SUPFAM" id="SSF51735">
    <property type="entry name" value="NAD(P)-binding Rossmann-fold domains"/>
    <property type="match status" value="1"/>
</dbReference>
<keyword evidence="5" id="KW-1133">Transmembrane helix</keyword>
<dbReference type="PANTHER" id="PTHR24322">
    <property type="entry name" value="PKSB"/>
    <property type="match status" value="1"/>
</dbReference>
<evidence type="ECO:0000313" key="14">
    <source>
        <dbReference type="Proteomes" id="UP000191672"/>
    </source>
</evidence>
<dbReference type="InterPro" id="IPR002347">
    <property type="entry name" value="SDR_fam"/>
</dbReference>
<evidence type="ECO:0000256" key="10">
    <source>
        <dbReference type="ARBA" id="ARBA00068717"/>
    </source>
</evidence>
<keyword evidence="4" id="KW-0521">NADP</keyword>
<dbReference type="STRING" id="416450.A0A1V6Q3F9"/>
<dbReference type="PRINTS" id="PR00080">
    <property type="entry name" value="SDRFAMILY"/>
</dbReference>
<evidence type="ECO:0000313" key="13">
    <source>
        <dbReference type="EMBL" id="OQD83775.1"/>
    </source>
</evidence>
<keyword evidence="8" id="KW-0472">Membrane</keyword>
<comment type="subcellular location">
    <subcellularLocation>
        <location evidence="1">Membrane</location>
        <topology evidence="1">Multi-pass membrane protein</topology>
    </subcellularLocation>
</comment>
<keyword evidence="7" id="KW-0443">Lipid metabolism</keyword>
<evidence type="ECO:0000256" key="7">
    <source>
        <dbReference type="ARBA" id="ARBA00023098"/>
    </source>
</evidence>
<evidence type="ECO:0000256" key="1">
    <source>
        <dbReference type="ARBA" id="ARBA00004141"/>
    </source>
</evidence>
<dbReference type="InterPro" id="IPR036291">
    <property type="entry name" value="NAD(P)-bd_dom_sf"/>
</dbReference>
<reference evidence="14" key="1">
    <citation type="journal article" date="2017" name="Nat. Microbiol.">
        <title>Global analysis of biosynthetic gene clusters reveals vast potential of secondary metabolite production in Penicillium species.</title>
        <authorList>
            <person name="Nielsen J.C."/>
            <person name="Grijseels S."/>
            <person name="Prigent S."/>
            <person name="Ji B."/>
            <person name="Dainat J."/>
            <person name="Nielsen K.F."/>
            <person name="Frisvad J.C."/>
            <person name="Workman M."/>
            <person name="Nielsen J."/>
        </authorList>
    </citation>
    <scope>NUCLEOTIDE SEQUENCE [LARGE SCALE GENOMIC DNA]</scope>
    <source>
        <strain evidence="14">IBT 31811</strain>
    </source>
</reference>
<keyword evidence="6" id="KW-0560">Oxidoreductase</keyword>
<dbReference type="Proteomes" id="UP000191672">
    <property type="component" value="Unassembled WGS sequence"/>
</dbReference>
<dbReference type="FunFam" id="3.40.50.720:FF:000131">
    <property type="entry name" value="Short-chain dehydrogenase/reductase 3"/>
    <property type="match status" value="1"/>
</dbReference>
<evidence type="ECO:0000256" key="3">
    <source>
        <dbReference type="ARBA" id="ARBA00022692"/>
    </source>
</evidence>
<evidence type="ECO:0000256" key="5">
    <source>
        <dbReference type="ARBA" id="ARBA00022989"/>
    </source>
</evidence>
<evidence type="ECO:0000256" key="2">
    <source>
        <dbReference type="ARBA" id="ARBA00006484"/>
    </source>
</evidence>
<organism evidence="13 14">
    <name type="scientific">Penicillium antarcticum</name>
    <dbReference type="NCBI Taxonomy" id="416450"/>
    <lineage>
        <taxon>Eukaryota</taxon>
        <taxon>Fungi</taxon>
        <taxon>Dikarya</taxon>
        <taxon>Ascomycota</taxon>
        <taxon>Pezizomycotina</taxon>
        <taxon>Eurotiomycetes</taxon>
        <taxon>Eurotiomycetidae</taxon>
        <taxon>Eurotiales</taxon>
        <taxon>Aspergillaceae</taxon>
        <taxon>Penicillium</taxon>
    </lineage>
</organism>
<name>A0A1V6Q3F9_9EURO</name>
<dbReference type="GO" id="GO:0052650">
    <property type="term" value="F:all-trans-retinol dehydrogenase (NADP+) activity"/>
    <property type="evidence" value="ECO:0007669"/>
    <property type="project" value="UniProtKB-ARBA"/>
</dbReference>
<protein>
    <recommendedName>
        <fullName evidence="10">Short-chain dehydrogenase/reductase 3</fullName>
    </recommendedName>
    <alternativeName>
        <fullName evidence="11">Retinal short-chain dehydrogenase/reductase 1</fullName>
    </alternativeName>
</protein>
<keyword evidence="3" id="KW-0812">Transmembrane</keyword>
<dbReference type="AlphaFoldDB" id="A0A1V6Q3F9"/>
<dbReference type="PANTHER" id="PTHR24322:SF736">
    <property type="entry name" value="RETINOL DEHYDROGENASE 10"/>
    <property type="match status" value="1"/>
</dbReference>
<evidence type="ECO:0000256" key="8">
    <source>
        <dbReference type="ARBA" id="ARBA00023136"/>
    </source>
</evidence>
<evidence type="ECO:0000256" key="6">
    <source>
        <dbReference type="ARBA" id="ARBA00023002"/>
    </source>
</evidence>
<dbReference type="Gene3D" id="3.40.50.720">
    <property type="entry name" value="NAD(P)-binding Rossmann-like Domain"/>
    <property type="match status" value="1"/>
</dbReference>